<evidence type="ECO:0000313" key="2">
    <source>
        <dbReference type="Proteomes" id="UP000479710"/>
    </source>
</evidence>
<name>A0A6G1F409_9ORYZ</name>
<keyword evidence="2" id="KW-1185">Reference proteome</keyword>
<evidence type="ECO:0000313" key="1">
    <source>
        <dbReference type="EMBL" id="KAF0931614.1"/>
    </source>
</evidence>
<comment type="caution">
    <text evidence="1">The sequence shown here is derived from an EMBL/GenBank/DDBJ whole genome shotgun (WGS) entry which is preliminary data.</text>
</comment>
<gene>
    <name evidence="1" type="ORF">E2562_005578</name>
</gene>
<dbReference type="Proteomes" id="UP000479710">
    <property type="component" value="Unassembled WGS sequence"/>
</dbReference>
<protein>
    <submittedName>
        <fullName evidence="1">Uncharacterized protein</fullName>
    </submittedName>
</protein>
<proteinExistence type="predicted"/>
<dbReference type="EMBL" id="SPHZ02000001">
    <property type="protein sequence ID" value="KAF0931614.1"/>
    <property type="molecule type" value="Genomic_DNA"/>
</dbReference>
<sequence>MAILKWYHPIIRNRQQPQLLKILRQLLKKVKQKCHAQLESLLFRNPETEGAAGERTVWNGCRQEDGGAR</sequence>
<accession>A0A6G1F409</accession>
<reference evidence="1 2" key="1">
    <citation type="submission" date="2019-11" db="EMBL/GenBank/DDBJ databases">
        <title>Whole genome sequence of Oryza granulata.</title>
        <authorList>
            <person name="Li W."/>
        </authorList>
    </citation>
    <scope>NUCLEOTIDE SEQUENCE [LARGE SCALE GENOMIC DNA]</scope>
    <source>
        <strain evidence="2">cv. Menghai</strain>
        <tissue evidence="1">Leaf</tissue>
    </source>
</reference>
<organism evidence="1 2">
    <name type="scientific">Oryza meyeriana var. granulata</name>
    <dbReference type="NCBI Taxonomy" id="110450"/>
    <lineage>
        <taxon>Eukaryota</taxon>
        <taxon>Viridiplantae</taxon>
        <taxon>Streptophyta</taxon>
        <taxon>Embryophyta</taxon>
        <taxon>Tracheophyta</taxon>
        <taxon>Spermatophyta</taxon>
        <taxon>Magnoliopsida</taxon>
        <taxon>Liliopsida</taxon>
        <taxon>Poales</taxon>
        <taxon>Poaceae</taxon>
        <taxon>BOP clade</taxon>
        <taxon>Oryzoideae</taxon>
        <taxon>Oryzeae</taxon>
        <taxon>Oryzinae</taxon>
        <taxon>Oryza</taxon>
        <taxon>Oryza meyeriana</taxon>
    </lineage>
</organism>
<dbReference type="AlphaFoldDB" id="A0A6G1F409"/>